<dbReference type="EMBL" id="MPPL01000001">
    <property type="protein sequence ID" value="OKS89029.1"/>
    <property type="molecule type" value="Genomic_DNA"/>
</dbReference>
<accession>A0A1Q6A4U7</accession>
<dbReference type="AlphaFoldDB" id="A0A1Q6A4U7"/>
<evidence type="ECO:0000313" key="3">
    <source>
        <dbReference type="Proteomes" id="UP000186720"/>
    </source>
</evidence>
<dbReference type="GO" id="GO:0004074">
    <property type="term" value="F:biliverdin reductase [NAD(P)H] activity"/>
    <property type="evidence" value="ECO:0007669"/>
    <property type="project" value="TreeGrafter"/>
</dbReference>
<dbReference type="SUPFAM" id="SSF51735">
    <property type="entry name" value="NAD(P)-binding Rossmann-fold domains"/>
    <property type="match status" value="1"/>
</dbReference>
<gene>
    <name evidence="2" type="ORF">RG47T_4509</name>
</gene>
<dbReference type="InterPro" id="IPR051606">
    <property type="entry name" value="Polyketide_Oxido-like"/>
</dbReference>
<sequence>MDQKHTVALLGATGKAGTYILQALLNNGYAVKALIRKPNEYTVSHPLLKIVPGDIKEPETARQLIKGCEAVIAAIGPRKDEPLISSLSTVNILKAMGEFGIKRYISLAGLNLDIPADNKSEANKAKSDWMRQNFPDAVADRQKAYDILVKSDVNWTMIRLPWIEQTDERRGVTIDLQDCPGEKISTTDLADFMTGQIEDRTYLREAPFVASL</sequence>
<evidence type="ECO:0000313" key="2">
    <source>
        <dbReference type="EMBL" id="OKS89029.1"/>
    </source>
</evidence>
<dbReference type="PANTHER" id="PTHR43355:SF2">
    <property type="entry name" value="FLAVIN REDUCTASE (NADPH)"/>
    <property type="match status" value="1"/>
</dbReference>
<dbReference type="InterPro" id="IPR016040">
    <property type="entry name" value="NAD(P)-bd_dom"/>
</dbReference>
<dbReference type="Pfam" id="PF13460">
    <property type="entry name" value="NAD_binding_10"/>
    <property type="match status" value="1"/>
</dbReference>
<dbReference type="InterPro" id="IPR036291">
    <property type="entry name" value="NAD(P)-bd_dom_sf"/>
</dbReference>
<dbReference type="Gene3D" id="3.40.50.720">
    <property type="entry name" value="NAD(P)-binding Rossmann-like Domain"/>
    <property type="match status" value="1"/>
</dbReference>
<evidence type="ECO:0000259" key="1">
    <source>
        <dbReference type="Pfam" id="PF13460"/>
    </source>
</evidence>
<dbReference type="PANTHER" id="PTHR43355">
    <property type="entry name" value="FLAVIN REDUCTASE (NADPH)"/>
    <property type="match status" value="1"/>
</dbReference>
<dbReference type="Proteomes" id="UP000186720">
    <property type="component" value="Unassembled WGS sequence"/>
</dbReference>
<proteinExistence type="predicted"/>
<name>A0A1Q6A4U7_9SPHI</name>
<dbReference type="GO" id="GO:0042602">
    <property type="term" value="F:riboflavin reductase (NADPH) activity"/>
    <property type="evidence" value="ECO:0007669"/>
    <property type="project" value="TreeGrafter"/>
</dbReference>
<feature type="domain" description="NAD(P)-binding" evidence="1">
    <location>
        <begin position="11"/>
        <end position="199"/>
    </location>
</feature>
<comment type="caution">
    <text evidence="2">The sequence shown here is derived from an EMBL/GenBank/DDBJ whole genome shotgun (WGS) entry which is preliminary data.</text>
</comment>
<protein>
    <recommendedName>
        <fullName evidence="1">NAD(P)-binding domain-containing protein</fullName>
    </recommendedName>
</protein>
<keyword evidence="3" id="KW-1185">Reference proteome</keyword>
<dbReference type="RefSeq" id="WP_074491744.1">
    <property type="nucleotide sequence ID" value="NZ_FPAM01000007.1"/>
</dbReference>
<organism evidence="2 3">
    <name type="scientific">Mucilaginibacter polytrichastri</name>
    <dbReference type="NCBI Taxonomy" id="1302689"/>
    <lineage>
        <taxon>Bacteria</taxon>
        <taxon>Pseudomonadati</taxon>
        <taxon>Bacteroidota</taxon>
        <taxon>Sphingobacteriia</taxon>
        <taxon>Sphingobacteriales</taxon>
        <taxon>Sphingobacteriaceae</taxon>
        <taxon>Mucilaginibacter</taxon>
    </lineage>
</organism>
<dbReference type="STRING" id="1302689.RG47T_4509"/>
<reference evidence="2 3" key="1">
    <citation type="submission" date="2016-11" db="EMBL/GenBank/DDBJ databases">
        <title>Whole Genome Sequencing of Mucilaginibacter polytrichastri RG4-7(T) isolated from the moss sample.</title>
        <authorList>
            <person name="Li Y."/>
        </authorList>
    </citation>
    <scope>NUCLEOTIDE SEQUENCE [LARGE SCALE GENOMIC DNA]</scope>
    <source>
        <strain evidence="2 3">RG4-7</strain>
    </source>
</reference>